<keyword evidence="1" id="KW-0175">Coiled coil</keyword>
<dbReference type="AlphaFoldDB" id="A0A3P8SDU2"/>
<dbReference type="SUPFAM" id="SSF101447">
    <property type="entry name" value="Formin homology 2 domain (FH2 domain)"/>
    <property type="match status" value="1"/>
</dbReference>
<dbReference type="InterPro" id="IPR010472">
    <property type="entry name" value="FH3_dom"/>
</dbReference>
<dbReference type="Pfam" id="PF02181">
    <property type="entry name" value="FH2"/>
    <property type="match status" value="1"/>
</dbReference>
<feature type="region of interest" description="Disordered" evidence="2">
    <location>
        <begin position="519"/>
        <end position="566"/>
    </location>
</feature>
<dbReference type="Proteomes" id="UP000265080">
    <property type="component" value="Chromosome 18"/>
</dbReference>
<dbReference type="Gene3D" id="1.25.10.10">
    <property type="entry name" value="Leucine-rich Repeat Variant"/>
    <property type="match status" value="1"/>
</dbReference>
<dbReference type="FunFam" id="1.25.10.10:FF:000012">
    <property type="entry name" value="Dishevelled associated activator of morphogenesis 2"/>
    <property type="match status" value="1"/>
</dbReference>
<dbReference type="PROSITE" id="PS51444">
    <property type="entry name" value="FH2"/>
    <property type="match status" value="1"/>
</dbReference>
<dbReference type="Pfam" id="PF06371">
    <property type="entry name" value="Drf_GBD"/>
    <property type="match status" value="1"/>
</dbReference>
<dbReference type="InterPro" id="IPR051425">
    <property type="entry name" value="Formin_Homology"/>
</dbReference>
<dbReference type="Pfam" id="PF06367">
    <property type="entry name" value="Drf_FH3"/>
    <property type="match status" value="1"/>
</dbReference>
<dbReference type="Ensembl" id="ENSAPET00000010680.1">
    <property type="protein sequence ID" value="ENSAPEP00000010401.1"/>
    <property type="gene ID" value="ENSAPEG00000006976.1"/>
</dbReference>
<name>A0A3P8SDU2_AMPPE</name>
<evidence type="ECO:0000313" key="7">
    <source>
        <dbReference type="Proteomes" id="UP000265080"/>
    </source>
</evidence>
<reference evidence="6" key="3">
    <citation type="submission" date="2025-09" db="UniProtKB">
        <authorList>
            <consortium name="Ensembl"/>
        </authorList>
    </citation>
    <scope>IDENTIFICATION</scope>
</reference>
<feature type="compositionally biased region" description="Pro residues" evidence="2">
    <location>
        <begin position="548"/>
        <end position="559"/>
    </location>
</feature>
<dbReference type="GO" id="GO:0003779">
    <property type="term" value="F:actin binding"/>
    <property type="evidence" value="ECO:0007669"/>
    <property type="project" value="InterPro"/>
</dbReference>
<evidence type="ECO:0000259" key="5">
    <source>
        <dbReference type="PROSITE" id="PS51444"/>
    </source>
</evidence>
<dbReference type="PROSITE" id="PS51257">
    <property type="entry name" value="PROKAR_LIPOPROTEIN"/>
    <property type="match status" value="1"/>
</dbReference>
<dbReference type="SMART" id="SM00498">
    <property type="entry name" value="FH2"/>
    <property type="match status" value="1"/>
</dbReference>
<dbReference type="InterPro" id="IPR015425">
    <property type="entry name" value="FH2_Formin"/>
</dbReference>
<reference evidence="6" key="2">
    <citation type="submission" date="2025-08" db="UniProtKB">
        <authorList>
            <consortium name="Ensembl"/>
        </authorList>
    </citation>
    <scope>IDENTIFICATION</scope>
</reference>
<organism evidence="6 7">
    <name type="scientific">Amphiprion percula</name>
    <name type="common">Orange clownfish</name>
    <name type="synonym">Lutjanus percula</name>
    <dbReference type="NCBI Taxonomy" id="161767"/>
    <lineage>
        <taxon>Eukaryota</taxon>
        <taxon>Metazoa</taxon>
        <taxon>Chordata</taxon>
        <taxon>Craniata</taxon>
        <taxon>Vertebrata</taxon>
        <taxon>Euteleostomi</taxon>
        <taxon>Actinopterygii</taxon>
        <taxon>Neopterygii</taxon>
        <taxon>Teleostei</taxon>
        <taxon>Neoteleostei</taxon>
        <taxon>Acanthomorphata</taxon>
        <taxon>Ovalentaria</taxon>
        <taxon>Pomacentridae</taxon>
        <taxon>Amphiprion</taxon>
    </lineage>
</organism>
<dbReference type="PANTHER" id="PTHR45725">
    <property type="entry name" value="FORMIN HOMOLOGY 2 FAMILY MEMBER"/>
    <property type="match status" value="1"/>
</dbReference>
<evidence type="ECO:0000313" key="6">
    <source>
        <dbReference type="Ensembl" id="ENSAPEP00000010401.1"/>
    </source>
</evidence>
<evidence type="ECO:0000256" key="1">
    <source>
        <dbReference type="SAM" id="Coils"/>
    </source>
</evidence>
<dbReference type="SMART" id="SM01140">
    <property type="entry name" value="Drf_GBD"/>
    <property type="match status" value="1"/>
</dbReference>
<proteinExistence type="predicted"/>
<evidence type="ECO:0000256" key="2">
    <source>
        <dbReference type="SAM" id="MobiDB-lite"/>
    </source>
</evidence>
<dbReference type="InterPro" id="IPR014767">
    <property type="entry name" value="DAD_dom"/>
</dbReference>
<dbReference type="SMART" id="SM01139">
    <property type="entry name" value="Drf_FH3"/>
    <property type="match status" value="1"/>
</dbReference>
<evidence type="ECO:0000259" key="3">
    <source>
        <dbReference type="PROSITE" id="PS51231"/>
    </source>
</evidence>
<dbReference type="InterPro" id="IPR016024">
    <property type="entry name" value="ARM-type_fold"/>
</dbReference>
<dbReference type="Gene3D" id="1.20.58.2220">
    <property type="entry name" value="Formin, FH2 domain"/>
    <property type="match status" value="1"/>
</dbReference>
<evidence type="ECO:0008006" key="8">
    <source>
        <dbReference type="Google" id="ProtNLM"/>
    </source>
</evidence>
<dbReference type="GO" id="GO:0001725">
    <property type="term" value="C:stress fiber"/>
    <property type="evidence" value="ECO:0007669"/>
    <property type="project" value="TreeGrafter"/>
</dbReference>
<dbReference type="GeneTree" id="ENSGT00940000156452"/>
<dbReference type="FunFam" id="1.20.58.2220:FF:000002">
    <property type="entry name" value="Dishevelled associated activator of morphogenesis 1"/>
    <property type="match status" value="1"/>
</dbReference>
<protein>
    <recommendedName>
        <fullName evidence="8">Dishevelled associated activator of morphogenesis 1b</fullName>
    </recommendedName>
</protein>
<feature type="region of interest" description="Disordered" evidence="2">
    <location>
        <begin position="1023"/>
        <end position="1044"/>
    </location>
</feature>
<dbReference type="GO" id="GO:0030036">
    <property type="term" value="P:actin cytoskeleton organization"/>
    <property type="evidence" value="ECO:0007669"/>
    <property type="project" value="InterPro"/>
</dbReference>
<sequence>MSRVKHPQWSSLSSLFSCCFRGSDQPEITYCHENVSVVTVLEPTLPMPPAQELNSMFTELVDELDLTEEHRAGMFALPAEKKWQIYCSKKMEAEENKATSYPEFYTDQLKSMAARKTLLTLEGEEGQDRHKIINDLKTALRTQPMRFVTRFIEVDGLSCILNFLKSMDYETAESHVHTSLIGCLKALMNNSQGRAHVLGHNESITIIAQSLATENIKTKVSILEILGAVCLVPGGHKKVLEAMLYFQKFSSERTRFQNLLSSLDRSTGHYRDEVDLKTAIMSFINAVLSQGPGETSLEFRIHLRYEFLMLGIQPVIDKLRSHANVTLDRHLDFFEMLRNEDEALMSKRFDVGHIETKSASQMFELIKKNLNHTEAYPHFLSALQHCVTMPYKQNSTTLQYWVILDRIVQQLVLQTDKGENPDVALLEDFNVKRIVHMLAKENEIKQWKEQADKMRKEHQNLQQRFEKKERECDTRNKEKDDMMETMHKIKDKLEQESKNHKQAKLVVAELSAQLQQFNSTSIVPGGPPVTSRNLVPPGPIPSTSAPSISPPRPPPPPPLFGMAPFAPLPGASLGAAQKKNIPKPSSPLKSFNWSKLPESKTEETIWMEIDDLNVFKVLDLEEFQRMFSAYQKPQKDTEDDHAFAKKVNELSVIDGRRAQNCNILLSRLKLTNDEIRHAILTMDEQEDLPKDMLEQLLKFVPEKSDIELLEDHKHELDRMARADRFLYDMSRINHYQERLQSLYFKKKFAERVAEVKPKIKALCLASKEVVQSGTLRQLLEVVLAFGNYMNKGQRANAYGFKVSSLNKIADTKSSTDKNITLLHYIVSLLEEKYPKVAAFSEELQSVPEASKVNMAELEKDINILRSGLKSVEAELQYQQAQSSQGPVDKFVPVLSQFITVASFSFSDIEESLSEAKELFAKALRHFAEDSYMLPDQFFGIFNNFLTAFSEAKLDNYNIARRKEEEDRRALMEAQVSRHHQLREARIRKTKASVKGEDSEFDDLVSALRSGELFDEDLSKMHHRKRRRHNLVDSSRERPVTKLNQ</sequence>
<evidence type="ECO:0000259" key="4">
    <source>
        <dbReference type="PROSITE" id="PS51232"/>
    </source>
</evidence>
<dbReference type="InterPro" id="IPR042201">
    <property type="entry name" value="FH2_Formin_sf"/>
</dbReference>
<dbReference type="InterPro" id="IPR014768">
    <property type="entry name" value="GBD/FH3_dom"/>
</dbReference>
<dbReference type="GO" id="GO:0031267">
    <property type="term" value="F:small GTPase binding"/>
    <property type="evidence" value="ECO:0007669"/>
    <property type="project" value="InterPro"/>
</dbReference>
<accession>A0A3P8SDU2</accession>
<dbReference type="PROSITE" id="PS51231">
    <property type="entry name" value="DAD"/>
    <property type="match status" value="1"/>
</dbReference>
<feature type="compositionally biased region" description="Basic and acidic residues" evidence="2">
    <location>
        <begin position="1029"/>
        <end position="1044"/>
    </location>
</feature>
<dbReference type="InterPro" id="IPR010473">
    <property type="entry name" value="GTPase-bd"/>
</dbReference>
<keyword evidence="7" id="KW-1185">Reference proteome</keyword>
<dbReference type="PROSITE" id="PS51232">
    <property type="entry name" value="GBD_FH3"/>
    <property type="match status" value="1"/>
</dbReference>
<dbReference type="SUPFAM" id="SSF48371">
    <property type="entry name" value="ARM repeat"/>
    <property type="match status" value="1"/>
</dbReference>
<feature type="coiled-coil region" evidence="1">
    <location>
        <begin position="437"/>
        <end position="513"/>
    </location>
</feature>
<dbReference type="InterPro" id="IPR011989">
    <property type="entry name" value="ARM-like"/>
</dbReference>
<dbReference type="Gene3D" id="1.10.238.150">
    <property type="entry name" value="Formin, FH3 diaphanous domain"/>
    <property type="match status" value="1"/>
</dbReference>
<reference evidence="6 7" key="1">
    <citation type="submission" date="2018-03" db="EMBL/GenBank/DDBJ databases">
        <title>Finding Nemo's genes: A chromosome-scale reference assembly of the genome of the orange clownfish Amphiprion percula.</title>
        <authorList>
            <person name="Lehmann R."/>
        </authorList>
    </citation>
    <scope>NUCLEOTIDE SEQUENCE</scope>
</reference>
<feature type="domain" description="FH2" evidence="5">
    <location>
        <begin position="578"/>
        <end position="974"/>
    </location>
</feature>
<dbReference type="PANTHER" id="PTHR45725:SF16">
    <property type="entry name" value="DISHEVELED-ASSOCIATED ACTIVATOR OF MORPHOGENESIS 1"/>
    <property type="match status" value="1"/>
</dbReference>
<feature type="domain" description="GBD/FH3" evidence="4">
    <location>
        <begin position="45"/>
        <end position="419"/>
    </location>
</feature>
<feature type="domain" description="DAD" evidence="3">
    <location>
        <begin position="995"/>
        <end position="1031"/>
    </location>
</feature>